<name>A0ACD3AUY8_9AGAR</name>
<evidence type="ECO:0000313" key="2">
    <source>
        <dbReference type="Proteomes" id="UP000308600"/>
    </source>
</evidence>
<protein>
    <submittedName>
        <fullName evidence="1">Thioredoxin family protein</fullName>
    </submittedName>
</protein>
<reference evidence="1 2" key="1">
    <citation type="journal article" date="2019" name="Nat. Ecol. Evol.">
        <title>Megaphylogeny resolves global patterns of mushroom evolution.</title>
        <authorList>
            <person name="Varga T."/>
            <person name="Krizsan K."/>
            <person name="Foldi C."/>
            <person name="Dima B."/>
            <person name="Sanchez-Garcia M."/>
            <person name="Sanchez-Ramirez S."/>
            <person name="Szollosi G.J."/>
            <person name="Szarkandi J.G."/>
            <person name="Papp V."/>
            <person name="Albert L."/>
            <person name="Andreopoulos W."/>
            <person name="Angelini C."/>
            <person name="Antonin V."/>
            <person name="Barry K.W."/>
            <person name="Bougher N.L."/>
            <person name="Buchanan P."/>
            <person name="Buyck B."/>
            <person name="Bense V."/>
            <person name="Catcheside P."/>
            <person name="Chovatia M."/>
            <person name="Cooper J."/>
            <person name="Damon W."/>
            <person name="Desjardin D."/>
            <person name="Finy P."/>
            <person name="Geml J."/>
            <person name="Haridas S."/>
            <person name="Hughes K."/>
            <person name="Justo A."/>
            <person name="Karasinski D."/>
            <person name="Kautmanova I."/>
            <person name="Kiss B."/>
            <person name="Kocsube S."/>
            <person name="Kotiranta H."/>
            <person name="LaButti K.M."/>
            <person name="Lechner B.E."/>
            <person name="Liimatainen K."/>
            <person name="Lipzen A."/>
            <person name="Lukacs Z."/>
            <person name="Mihaltcheva S."/>
            <person name="Morgado L.N."/>
            <person name="Niskanen T."/>
            <person name="Noordeloos M.E."/>
            <person name="Ohm R.A."/>
            <person name="Ortiz-Santana B."/>
            <person name="Ovrebo C."/>
            <person name="Racz N."/>
            <person name="Riley R."/>
            <person name="Savchenko A."/>
            <person name="Shiryaev A."/>
            <person name="Soop K."/>
            <person name="Spirin V."/>
            <person name="Szebenyi C."/>
            <person name="Tomsovsky M."/>
            <person name="Tulloss R.E."/>
            <person name="Uehling J."/>
            <person name="Grigoriev I.V."/>
            <person name="Vagvolgyi C."/>
            <person name="Papp T."/>
            <person name="Martin F.M."/>
            <person name="Miettinen O."/>
            <person name="Hibbett D.S."/>
            <person name="Nagy L.G."/>
        </authorList>
    </citation>
    <scope>NUCLEOTIDE SEQUENCE [LARGE SCALE GENOMIC DNA]</scope>
    <source>
        <strain evidence="1 2">NL-1719</strain>
    </source>
</reference>
<keyword evidence="2" id="KW-1185">Reference proteome</keyword>
<dbReference type="EMBL" id="ML208329">
    <property type="protein sequence ID" value="TFK69555.1"/>
    <property type="molecule type" value="Genomic_DNA"/>
</dbReference>
<proteinExistence type="predicted"/>
<organism evidence="1 2">
    <name type="scientific">Pluteus cervinus</name>
    <dbReference type="NCBI Taxonomy" id="181527"/>
    <lineage>
        <taxon>Eukaryota</taxon>
        <taxon>Fungi</taxon>
        <taxon>Dikarya</taxon>
        <taxon>Basidiomycota</taxon>
        <taxon>Agaricomycotina</taxon>
        <taxon>Agaricomycetes</taxon>
        <taxon>Agaricomycetidae</taxon>
        <taxon>Agaricales</taxon>
        <taxon>Pluteineae</taxon>
        <taxon>Pluteaceae</taxon>
        <taxon>Pluteus</taxon>
    </lineage>
</organism>
<sequence length="645" mass="70038">MTTPVKLYVYDLTRGMARQMSMQLTGRQIDGIWHTSVVVFGKEIFYGRGISMTAPGKSHHGTPLETLDMGETAIDEETFNDYLREMRTFYTAEKYHLLGWCTTSHFNCNNFTADCVGFLTGGSIPDHIKDLPRDFLSTPFGQALRPTIDGMFQGPTPSPAVPPSVPPPAAASLLNSVASHAQRPSEAYNPQGPSRSHVYHIMNPTVFNSLLKNHQAVVAFFTSSTCPPCRMIEPHFERLAEQKGAAVGETNKAGTAAFAKINLDSGAAGSVAREYSVRVTPTFIFFLNGSKNGEMKGASVAGLESEVNFLLYQAHPPHPHQKLNVPEVRSISLDPILFTQNPPLDTINTKLASFIDASTPPAGRALTNDQLKQTISKEVLPYLKSRNTAPGAPSLPAIAATPAMLEKWTLASELLVSSLPLDSVFPLIDMWRIAMLDVAVGTWVSTSSESPLKVFLKKAKEAQDEGVDIPRNYTLVLLRTLLNSFKTPVLAAQIIKEEEEEGVRSWMTGLLVNSLLHQDANVRSAAAGLAFNVAAAIHKQRNVDGGGGGESSEDEGWQVELVSAIIEALDREKTSEDVVHRMVASLALLVFLSPSHETLSQLLEALQAKTILKEKLAKGGCGPNGVTKKDVRKLIEVTAAQFCPV</sequence>
<dbReference type="Proteomes" id="UP000308600">
    <property type="component" value="Unassembled WGS sequence"/>
</dbReference>
<gene>
    <name evidence="1" type="ORF">BDN72DRAFT_870635</name>
</gene>
<evidence type="ECO:0000313" key="1">
    <source>
        <dbReference type="EMBL" id="TFK69555.1"/>
    </source>
</evidence>
<accession>A0ACD3AUY8</accession>